<protein>
    <submittedName>
        <fullName evidence="2">GNAT family N-acetyltransferase</fullName>
        <ecNumber evidence="2">2.3.-.-</ecNumber>
    </submittedName>
</protein>
<evidence type="ECO:0000313" key="3">
    <source>
        <dbReference type="Proteomes" id="UP001596270"/>
    </source>
</evidence>
<dbReference type="InterPro" id="IPR016181">
    <property type="entry name" value="Acyl_CoA_acyltransferase"/>
</dbReference>
<evidence type="ECO:0000313" key="2">
    <source>
        <dbReference type="EMBL" id="MFC6282245.1"/>
    </source>
</evidence>
<keyword evidence="3" id="KW-1185">Reference proteome</keyword>
<keyword evidence="2" id="KW-0012">Acyltransferase</keyword>
<keyword evidence="2" id="KW-0808">Transferase</keyword>
<dbReference type="PANTHER" id="PTHR43610">
    <property type="entry name" value="BLL6696 PROTEIN"/>
    <property type="match status" value="1"/>
</dbReference>
<dbReference type="EMBL" id="JBHSRS010000073">
    <property type="protein sequence ID" value="MFC6282245.1"/>
    <property type="molecule type" value="Genomic_DNA"/>
</dbReference>
<dbReference type="Proteomes" id="UP001596270">
    <property type="component" value="Unassembled WGS sequence"/>
</dbReference>
<proteinExistence type="predicted"/>
<evidence type="ECO:0000259" key="1">
    <source>
        <dbReference type="Pfam" id="PF13302"/>
    </source>
</evidence>
<dbReference type="SUPFAM" id="SSF55729">
    <property type="entry name" value="Acyl-CoA N-acyltransferases (Nat)"/>
    <property type="match status" value="1"/>
</dbReference>
<name>A0ABW1TZA8_9BURK</name>
<dbReference type="EC" id="2.3.-.-" evidence="2"/>
<organism evidence="2 3">
    <name type="scientific">Polaromonas aquatica</name>
    <dbReference type="NCBI Taxonomy" id="332657"/>
    <lineage>
        <taxon>Bacteria</taxon>
        <taxon>Pseudomonadati</taxon>
        <taxon>Pseudomonadota</taxon>
        <taxon>Betaproteobacteria</taxon>
        <taxon>Burkholderiales</taxon>
        <taxon>Comamonadaceae</taxon>
        <taxon>Polaromonas</taxon>
    </lineage>
</organism>
<dbReference type="GO" id="GO:0016746">
    <property type="term" value="F:acyltransferase activity"/>
    <property type="evidence" value="ECO:0007669"/>
    <property type="project" value="UniProtKB-KW"/>
</dbReference>
<dbReference type="PANTHER" id="PTHR43610:SF1">
    <property type="entry name" value="N-ACETYLTRANSFERASE DOMAIN-CONTAINING PROTEIN"/>
    <property type="match status" value="1"/>
</dbReference>
<reference evidence="3" key="1">
    <citation type="journal article" date="2019" name="Int. J. Syst. Evol. Microbiol.">
        <title>The Global Catalogue of Microorganisms (GCM) 10K type strain sequencing project: providing services to taxonomists for standard genome sequencing and annotation.</title>
        <authorList>
            <consortium name="The Broad Institute Genomics Platform"/>
            <consortium name="The Broad Institute Genome Sequencing Center for Infectious Disease"/>
            <person name="Wu L."/>
            <person name="Ma J."/>
        </authorList>
    </citation>
    <scope>NUCLEOTIDE SEQUENCE [LARGE SCALE GENOMIC DNA]</scope>
    <source>
        <strain evidence="3">CCUG 39402</strain>
    </source>
</reference>
<accession>A0ABW1TZA8</accession>
<comment type="caution">
    <text evidence="2">The sequence shown here is derived from an EMBL/GenBank/DDBJ whole genome shotgun (WGS) entry which is preliminary data.</text>
</comment>
<dbReference type="Pfam" id="PF13302">
    <property type="entry name" value="Acetyltransf_3"/>
    <property type="match status" value="1"/>
</dbReference>
<dbReference type="InterPro" id="IPR000182">
    <property type="entry name" value="GNAT_dom"/>
</dbReference>
<dbReference type="Gene3D" id="3.40.630.30">
    <property type="match status" value="1"/>
</dbReference>
<feature type="domain" description="N-acetyltransferase" evidence="1">
    <location>
        <begin position="16"/>
        <end position="154"/>
    </location>
</feature>
<gene>
    <name evidence="2" type="ORF">ACFQND_13535</name>
</gene>
<sequence length="206" mass="23305">MAFAEPVTLTGRNWVVLEPLKREHADELLQAAKDGELWNLWYTSVGDPDALFSYIDAALKMRDEQGALPFVVRRKSDGRIVGSTRYFNVDAKNRRLEIGHTWYSRSVQRTGVNTEAKLILLEHAFEKLNCIAVEFRTHWFNFDSRAAIARLGAKQDGVLRNHQVAANGTLRDTVVFSIIASEWPTVKAHLRFLLNKPRPSTTANGA</sequence>
<dbReference type="RefSeq" id="WP_371435236.1">
    <property type="nucleotide sequence ID" value="NZ_JBHSRS010000073.1"/>
</dbReference>